<dbReference type="AlphaFoldDB" id="A0A8S2JAB6"/>
<keyword evidence="1" id="KW-0732">Signal</keyword>
<evidence type="ECO:0000313" key="4">
    <source>
        <dbReference type="Proteomes" id="UP000682733"/>
    </source>
</evidence>
<protein>
    <submittedName>
        <fullName evidence="3">Uncharacterized protein</fullName>
    </submittedName>
</protein>
<dbReference type="EMBL" id="CAJOBA010007364">
    <property type="protein sequence ID" value="CAF3800381.1"/>
    <property type="molecule type" value="Genomic_DNA"/>
</dbReference>
<evidence type="ECO:0000313" key="2">
    <source>
        <dbReference type="EMBL" id="CAF1032149.1"/>
    </source>
</evidence>
<accession>A0A8S2JAB6</accession>
<evidence type="ECO:0000313" key="3">
    <source>
        <dbReference type="EMBL" id="CAF3800381.1"/>
    </source>
</evidence>
<sequence>MFLMFLLVLFWMQKKDLETLHLIASELNISPEIKQKFVEKLDSSSLYYHRKKYKEAKQAFKNMYLESVAPTQSKKLGSLLSIWSSESEDEEEIPSDLKIFHGAYEGADERQHLLILSEVPLENYTRDKLMKIFGRKRYKTDSVREHRVNFGACGYKPSKVITRERLDESKSENFLLLRSARQLQHFHMTTRSSMLRRGHPTERKRVCQMLLPLTRIHIEHLREAIVRSDQYDVDYGISDEEDELLNINEFNPTSD</sequence>
<name>A0A8S2JAB6_9BILA</name>
<comment type="caution">
    <text evidence="3">The sequence shown here is derived from an EMBL/GenBank/DDBJ whole genome shotgun (WGS) entry which is preliminary data.</text>
</comment>
<dbReference type="Proteomes" id="UP000677228">
    <property type="component" value="Unassembled WGS sequence"/>
</dbReference>
<gene>
    <name evidence="2" type="ORF">OVA965_LOCUS16045</name>
    <name evidence="3" type="ORF">TMI583_LOCUS16054</name>
</gene>
<evidence type="ECO:0000256" key="1">
    <source>
        <dbReference type="SAM" id="SignalP"/>
    </source>
</evidence>
<dbReference type="Proteomes" id="UP000682733">
    <property type="component" value="Unassembled WGS sequence"/>
</dbReference>
<feature type="chain" id="PRO_5036273651" evidence="1">
    <location>
        <begin position="20"/>
        <end position="255"/>
    </location>
</feature>
<proteinExistence type="predicted"/>
<feature type="signal peptide" evidence="1">
    <location>
        <begin position="1"/>
        <end position="19"/>
    </location>
</feature>
<organism evidence="3 4">
    <name type="scientific">Didymodactylos carnosus</name>
    <dbReference type="NCBI Taxonomy" id="1234261"/>
    <lineage>
        <taxon>Eukaryota</taxon>
        <taxon>Metazoa</taxon>
        <taxon>Spiralia</taxon>
        <taxon>Gnathifera</taxon>
        <taxon>Rotifera</taxon>
        <taxon>Eurotatoria</taxon>
        <taxon>Bdelloidea</taxon>
        <taxon>Philodinida</taxon>
        <taxon>Philodinidae</taxon>
        <taxon>Didymodactylos</taxon>
    </lineage>
</organism>
<dbReference type="EMBL" id="CAJNOK010007353">
    <property type="protein sequence ID" value="CAF1032149.1"/>
    <property type="molecule type" value="Genomic_DNA"/>
</dbReference>
<reference evidence="3" key="1">
    <citation type="submission" date="2021-02" db="EMBL/GenBank/DDBJ databases">
        <authorList>
            <person name="Nowell W R."/>
        </authorList>
    </citation>
    <scope>NUCLEOTIDE SEQUENCE</scope>
</reference>